<dbReference type="PANTHER" id="PTHR28535">
    <property type="entry name" value="ZINC FINGER GRF-TYPE CONTAINING 1"/>
    <property type="match status" value="1"/>
</dbReference>
<dbReference type="GO" id="GO:0005634">
    <property type="term" value="C:nucleus"/>
    <property type="evidence" value="ECO:0007669"/>
    <property type="project" value="TreeGrafter"/>
</dbReference>
<reference evidence="2 3" key="1">
    <citation type="journal article" date="2020" name="Nat. Food">
        <title>A phased Vanilla planifolia genome enables genetic improvement of flavour and production.</title>
        <authorList>
            <person name="Hasing T."/>
            <person name="Tang H."/>
            <person name="Brym M."/>
            <person name="Khazi F."/>
            <person name="Huang T."/>
            <person name="Chambers A.H."/>
        </authorList>
    </citation>
    <scope>NUCLEOTIDE SEQUENCE [LARGE SCALE GENOMIC DNA]</scope>
    <source>
        <tissue evidence="2">Leaf</tissue>
    </source>
</reference>
<comment type="caution">
    <text evidence="2">The sequence shown here is derived from an EMBL/GenBank/DDBJ whole genome shotgun (WGS) entry which is preliminary data.</text>
</comment>
<dbReference type="PANTHER" id="PTHR28535:SF1">
    <property type="entry name" value="PROTEIN ZGRF1"/>
    <property type="match status" value="1"/>
</dbReference>
<feature type="domain" description="5'-3' DNA helicase ZGRF1-like N-terminal" evidence="1">
    <location>
        <begin position="237"/>
        <end position="311"/>
    </location>
</feature>
<sequence length="580" mass="64003">MTMRIPRMSIAVRSFGRPLQRTMAHFDYYISASFVPGRVFAHCIRYVFAVFKRRGICLSSPLALTAVVVERGRGLGQNQAEDIGGTGMQSKRWTVTYTKHMKQKRKVYHDGLLELCGSSGKVMLYDDCEKLIDSRFLKKDETVESGATMFFETHLVDIGNLDGNNKPSSKENIKLSKPISQVKKLASLYCGKRNTIHISQMKNHSTVLQKGSEVKRKFEQVDTAVLDGRFSANETSVKEWNVLYTNQMTQKAKKYHDGILKVLPCGSHTNQIILLNEDGVILSSKHMKSVEHVATGNKCELLNYLVEICEPRPSIQELGSDNICSSSKDKGMKSSMKPVQLTKTGKNENFGTSTKELQMDHSKNPTIFCTSKVDSLINPNTAVLRDALQILSVLKKPSLEENFEQSLEHRLISQSSRQCDVQVSGDSGTSLLCNLKSEFEKTGTSVQHKLTSEASQVASISAPAIVRDTDCEGCTATSDYLSSFSSGAVALTAPAKELNSENISLEQTCSTNNNSAVLGMSSKNMGSDCTNQCFVKKEEAERGEAVHSTISATIDAASNETEDHEELTTVNDFPNFDLGF</sequence>
<dbReference type="InterPro" id="IPR018838">
    <property type="entry name" value="ZGRF1-like_N"/>
</dbReference>
<evidence type="ECO:0000259" key="1">
    <source>
        <dbReference type="Pfam" id="PF10382"/>
    </source>
</evidence>
<accession>A0A835PJ52</accession>
<evidence type="ECO:0000313" key="3">
    <source>
        <dbReference type="Proteomes" id="UP000636800"/>
    </source>
</evidence>
<name>A0A835PJ52_VANPL</name>
<protein>
    <recommendedName>
        <fullName evidence="1">5'-3' DNA helicase ZGRF1-like N-terminal domain-containing protein</fullName>
    </recommendedName>
</protein>
<organism evidence="2 3">
    <name type="scientific">Vanilla planifolia</name>
    <name type="common">Vanilla</name>
    <dbReference type="NCBI Taxonomy" id="51239"/>
    <lineage>
        <taxon>Eukaryota</taxon>
        <taxon>Viridiplantae</taxon>
        <taxon>Streptophyta</taxon>
        <taxon>Embryophyta</taxon>
        <taxon>Tracheophyta</taxon>
        <taxon>Spermatophyta</taxon>
        <taxon>Magnoliopsida</taxon>
        <taxon>Liliopsida</taxon>
        <taxon>Asparagales</taxon>
        <taxon>Orchidaceae</taxon>
        <taxon>Vanilloideae</taxon>
        <taxon>Vanilleae</taxon>
        <taxon>Vanilla</taxon>
    </lineage>
</organism>
<dbReference type="Proteomes" id="UP000636800">
    <property type="component" value="Chromosome 13"/>
</dbReference>
<feature type="domain" description="5'-3' DNA helicase ZGRF1-like N-terminal" evidence="1">
    <location>
        <begin position="92"/>
        <end position="164"/>
    </location>
</feature>
<dbReference type="Pfam" id="PF10382">
    <property type="entry name" value="ZGRF1-like_N"/>
    <property type="match status" value="2"/>
</dbReference>
<dbReference type="EMBL" id="JADCNL010000013">
    <property type="protein sequence ID" value="KAG0454851.1"/>
    <property type="molecule type" value="Genomic_DNA"/>
</dbReference>
<dbReference type="InterPro" id="IPR052800">
    <property type="entry name" value="DNA_Repair_Helicase_ZGRF1"/>
</dbReference>
<dbReference type="OrthoDB" id="784889at2759"/>
<gene>
    <name evidence="2" type="ORF">HPP92_024143</name>
</gene>
<dbReference type="GO" id="GO:0006302">
    <property type="term" value="P:double-strand break repair"/>
    <property type="evidence" value="ECO:0007669"/>
    <property type="project" value="TreeGrafter"/>
</dbReference>
<evidence type="ECO:0000313" key="2">
    <source>
        <dbReference type="EMBL" id="KAG0454851.1"/>
    </source>
</evidence>
<dbReference type="AlphaFoldDB" id="A0A835PJ52"/>
<keyword evidence="3" id="KW-1185">Reference proteome</keyword>
<proteinExistence type="predicted"/>
<dbReference type="GO" id="GO:0035861">
    <property type="term" value="C:site of double-strand break"/>
    <property type="evidence" value="ECO:0007669"/>
    <property type="project" value="TreeGrafter"/>
</dbReference>